<dbReference type="Proteomes" id="UP001064048">
    <property type="component" value="Chromosome 29"/>
</dbReference>
<organism evidence="1 2">
    <name type="scientific">Choristoneura fumiferana</name>
    <name type="common">Spruce budworm moth</name>
    <name type="synonym">Archips fumiferana</name>
    <dbReference type="NCBI Taxonomy" id="7141"/>
    <lineage>
        <taxon>Eukaryota</taxon>
        <taxon>Metazoa</taxon>
        <taxon>Ecdysozoa</taxon>
        <taxon>Arthropoda</taxon>
        <taxon>Hexapoda</taxon>
        <taxon>Insecta</taxon>
        <taxon>Pterygota</taxon>
        <taxon>Neoptera</taxon>
        <taxon>Endopterygota</taxon>
        <taxon>Lepidoptera</taxon>
        <taxon>Glossata</taxon>
        <taxon>Ditrysia</taxon>
        <taxon>Tortricoidea</taxon>
        <taxon>Tortricidae</taxon>
        <taxon>Tortricinae</taxon>
        <taxon>Choristoneura</taxon>
    </lineage>
</organism>
<accession>A0ACC0KBN6</accession>
<sequence>MSWLNINQSLNSLKGQITNFASEVLSEVPGPESADNAAGGESSVKELEEKCHNQELELIRATRHPSRTTSLFGVHLLLTVCSTDGHRQVVFVWYKNFRVQYYEGCAESAVSQACGQRVVAKG</sequence>
<evidence type="ECO:0000313" key="1">
    <source>
        <dbReference type="EMBL" id="KAI8433863.1"/>
    </source>
</evidence>
<dbReference type="EMBL" id="CM046129">
    <property type="protein sequence ID" value="KAI8433863.1"/>
    <property type="molecule type" value="Genomic_DNA"/>
</dbReference>
<protein>
    <submittedName>
        <fullName evidence="1">Uncharacterized protein</fullName>
    </submittedName>
</protein>
<comment type="caution">
    <text evidence="1">The sequence shown here is derived from an EMBL/GenBank/DDBJ whole genome shotgun (WGS) entry which is preliminary data.</text>
</comment>
<keyword evidence="2" id="KW-1185">Reference proteome</keyword>
<gene>
    <name evidence="1" type="ORF">MSG28_015814</name>
</gene>
<reference evidence="1 2" key="1">
    <citation type="journal article" date="2022" name="Genome Biol. Evol.">
        <title>The Spruce Budworm Genome: Reconstructing the Evolutionary History of Antifreeze Proteins.</title>
        <authorList>
            <person name="Beliveau C."/>
            <person name="Gagne P."/>
            <person name="Picq S."/>
            <person name="Vernygora O."/>
            <person name="Keeling C.I."/>
            <person name="Pinkney K."/>
            <person name="Doucet D."/>
            <person name="Wen F."/>
            <person name="Johnston J.S."/>
            <person name="Maaroufi H."/>
            <person name="Boyle B."/>
            <person name="Laroche J."/>
            <person name="Dewar K."/>
            <person name="Juretic N."/>
            <person name="Blackburn G."/>
            <person name="Nisole A."/>
            <person name="Brunet B."/>
            <person name="Brandao M."/>
            <person name="Lumley L."/>
            <person name="Duan J."/>
            <person name="Quan G."/>
            <person name="Lucarotti C.J."/>
            <person name="Roe A.D."/>
            <person name="Sperling F.A.H."/>
            <person name="Levesque R.C."/>
            <person name="Cusson M."/>
        </authorList>
    </citation>
    <scope>NUCLEOTIDE SEQUENCE [LARGE SCALE GENOMIC DNA]</scope>
    <source>
        <strain evidence="1">Glfc:IPQL:Cfum</strain>
    </source>
</reference>
<proteinExistence type="predicted"/>
<name>A0ACC0KBN6_CHOFU</name>
<evidence type="ECO:0000313" key="2">
    <source>
        <dbReference type="Proteomes" id="UP001064048"/>
    </source>
</evidence>